<organism evidence="1 2">
    <name type="scientific">Campylobacter rectus RM3267</name>
    <dbReference type="NCBI Taxonomy" id="553218"/>
    <lineage>
        <taxon>Bacteria</taxon>
        <taxon>Pseudomonadati</taxon>
        <taxon>Campylobacterota</taxon>
        <taxon>Epsilonproteobacteria</taxon>
        <taxon>Campylobacterales</taxon>
        <taxon>Campylobacteraceae</taxon>
        <taxon>Campylobacter</taxon>
    </lineage>
</organism>
<reference evidence="1 2" key="1">
    <citation type="submission" date="2008-08" db="EMBL/GenBank/DDBJ databases">
        <authorList>
            <person name="Madupu R."/>
            <person name="Durkin A.S."/>
            <person name="Torralba M."/>
            <person name="Methe B."/>
            <person name="Sutton G.G."/>
            <person name="Strausberg R.L."/>
            <person name="Nelson K.E."/>
        </authorList>
    </citation>
    <scope>NUCLEOTIDE SEQUENCE [LARGE SCALE GENOMIC DNA]</scope>
    <source>
        <strain evidence="1 2">RM3267</strain>
    </source>
</reference>
<gene>
    <name evidence="1" type="ORF">CAMRE0001_2754</name>
</gene>
<evidence type="ECO:0000313" key="1">
    <source>
        <dbReference type="EMBL" id="EEF14354.1"/>
    </source>
</evidence>
<accession>B9D0V5</accession>
<dbReference type="EMBL" id="ACFU01000007">
    <property type="protein sequence ID" value="EEF14354.1"/>
    <property type="molecule type" value="Genomic_DNA"/>
</dbReference>
<keyword evidence="2" id="KW-1185">Reference proteome</keyword>
<proteinExistence type="predicted"/>
<comment type="caution">
    <text evidence="1">The sequence shown here is derived from an EMBL/GenBank/DDBJ whole genome shotgun (WGS) entry which is preliminary data.</text>
</comment>
<dbReference type="Proteomes" id="UP000003082">
    <property type="component" value="Unassembled WGS sequence"/>
</dbReference>
<evidence type="ECO:0000313" key="2">
    <source>
        <dbReference type="Proteomes" id="UP000003082"/>
    </source>
</evidence>
<dbReference type="AlphaFoldDB" id="B9D0V5"/>
<protein>
    <submittedName>
        <fullName evidence="1">Uncharacterized protein</fullName>
    </submittedName>
</protein>
<name>B9D0V5_CAMRE</name>
<sequence>MNVNTKDYQLNLIVFDMSFANKKFAKIQPKNRKIKILGL</sequence>